<dbReference type="Proteomes" id="UP000586254">
    <property type="component" value="Unassembled WGS sequence"/>
</dbReference>
<evidence type="ECO:0000313" key="1">
    <source>
        <dbReference type="EMBL" id="NZA38954.1"/>
    </source>
</evidence>
<dbReference type="AlphaFoldDB" id="A0A853JQV9"/>
<protein>
    <submittedName>
        <fullName evidence="1">DUF2115 family protein</fullName>
    </submittedName>
</protein>
<accession>A0A853JQV9</accession>
<name>A0A853JQV9_9FIRM</name>
<evidence type="ECO:0000313" key="2">
    <source>
        <dbReference type="Proteomes" id="UP000586254"/>
    </source>
</evidence>
<sequence length="177" mass="20469">MTKYDLLLELQKEAEIFELDVLRQQREEIQKANFGPGTLAQQSLLNTIYDVTALISLKTATKRDVGEERIKEHRLKSFEVFINQYLNQYAIGGAMQKNMIRLACTYLAFIEEKPLHSVGTTFNGKYLEQRFDQYYCPQKATELRDPGTLCHFCVAHCMEMESPNETAELTGIYLLTR</sequence>
<dbReference type="InterPro" id="IPR019215">
    <property type="entry name" value="DUF2115"/>
</dbReference>
<dbReference type="Pfam" id="PF09888">
    <property type="entry name" value="DUF2115"/>
    <property type="match status" value="1"/>
</dbReference>
<organism evidence="1 2">
    <name type="scientific">Eubacterium callanderi</name>
    <dbReference type="NCBI Taxonomy" id="53442"/>
    <lineage>
        <taxon>Bacteria</taxon>
        <taxon>Bacillati</taxon>
        <taxon>Bacillota</taxon>
        <taxon>Clostridia</taxon>
        <taxon>Eubacteriales</taxon>
        <taxon>Eubacteriaceae</taxon>
        <taxon>Eubacterium</taxon>
    </lineage>
</organism>
<reference evidence="1 2" key="1">
    <citation type="submission" date="2020-07" db="EMBL/GenBank/DDBJ databases">
        <title>Organ Donor 1.</title>
        <authorList>
            <person name="Marsh A.J."/>
            <person name="Azcarate-Peril M.A."/>
        </authorList>
    </citation>
    <scope>NUCLEOTIDE SEQUENCE [LARGE SCALE GENOMIC DNA]</scope>
    <source>
        <strain evidence="1 2">AMC0717</strain>
    </source>
</reference>
<proteinExistence type="predicted"/>
<comment type="caution">
    <text evidence="1">The sequence shown here is derived from an EMBL/GenBank/DDBJ whole genome shotgun (WGS) entry which is preliminary data.</text>
</comment>
<dbReference type="EMBL" id="JACCKS010000014">
    <property type="protein sequence ID" value="NZA38954.1"/>
    <property type="molecule type" value="Genomic_DNA"/>
</dbReference>
<dbReference type="RefSeq" id="WP_180493640.1">
    <property type="nucleotide sequence ID" value="NZ_JACCKS010000014.1"/>
</dbReference>
<gene>
    <name evidence="1" type="ORF">H0N91_12655</name>
</gene>